<evidence type="ECO:0000259" key="3">
    <source>
        <dbReference type="Pfam" id="PF06414"/>
    </source>
</evidence>
<dbReference type="GO" id="GO:0005524">
    <property type="term" value="F:ATP binding"/>
    <property type="evidence" value="ECO:0007669"/>
    <property type="project" value="UniProtKB-KW"/>
</dbReference>
<name>A0A510UEH6_ALIFS</name>
<accession>A0A510UEH6</accession>
<organism evidence="4 5">
    <name type="scientific">Aliivibrio fischeri</name>
    <name type="common">Vibrio fischeri</name>
    <dbReference type="NCBI Taxonomy" id="668"/>
    <lineage>
        <taxon>Bacteria</taxon>
        <taxon>Pseudomonadati</taxon>
        <taxon>Pseudomonadota</taxon>
        <taxon>Gammaproteobacteria</taxon>
        <taxon>Vibrionales</taxon>
        <taxon>Vibrionaceae</taxon>
        <taxon>Aliivibrio</taxon>
    </lineage>
</organism>
<dbReference type="Gene3D" id="3.40.50.300">
    <property type="entry name" value="P-loop containing nucleotide triphosphate hydrolases"/>
    <property type="match status" value="1"/>
</dbReference>
<reference evidence="4 5" key="1">
    <citation type="submission" date="2019-07" db="EMBL/GenBank/DDBJ databases">
        <title>Whole genome shotgun sequence of Aliivibrio fischeri NBRC 101058.</title>
        <authorList>
            <person name="Hosoyama A."/>
            <person name="Uohara A."/>
            <person name="Ohji S."/>
            <person name="Ichikawa N."/>
        </authorList>
    </citation>
    <scope>NUCLEOTIDE SEQUENCE [LARGE SCALE GENOMIC DNA]</scope>
    <source>
        <strain evidence="4 5">NBRC 101058</strain>
    </source>
</reference>
<protein>
    <recommendedName>
        <fullName evidence="3">Zeta toxin domain-containing protein</fullName>
    </recommendedName>
</protein>
<dbReference type="EMBL" id="BJTZ01000004">
    <property type="protein sequence ID" value="GEK13022.1"/>
    <property type="molecule type" value="Genomic_DNA"/>
</dbReference>
<evidence type="ECO:0000256" key="2">
    <source>
        <dbReference type="ARBA" id="ARBA00022840"/>
    </source>
</evidence>
<proteinExistence type="predicted"/>
<feature type="domain" description="Zeta toxin" evidence="3">
    <location>
        <begin position="27"/>
        <end position="214"/>
    </location>
</feature>
<dbReference type="InterPro" id="IPR027417">
    <property type="entry name" value="P-loop_NTPase"/>
</dbReference>
<keyword evidence="2" id="KW-0067">ATP-binding</keyword>
<dbReference type="AlphaFoldDB" id="A0A510UEH6"/>
<dbReference type="InterPro" id="IPR010488">
    <property type="entry name" value="Zeta_toxin_domain"/>
</dbReference>
<dbReference type="Pfam" id="PF06414">
    <property type="entry name" value="Zeta_toxin"/>
    <property type="match status" value="1"/>
</dbReference>
<sequence length="237" mass="27081">MFSDIEVTEKAIEFAKRNRTRICRNLTDTSIYLPEPEPVSVFMSGSPGAGKTESSKELVTSLTSEGGHVLRLDPDDLRSEFEDYDGSNSYLFQKPVVILVERAVDYILKNGQSFLLDGTLASYNVAEKNIERSLKRERAVLIIFVYQRPELAWQFVQAREIVEGRKILPEHFIQQFFGSQAVVEQLKEKFGQRIQVDLLLKDNDGSTRNYHSNVNSLKPYLKPTYTPKEVEEIVGIK</sequence>
<comment type="caution">
    <text evidence="4">The sequence shown here is derived from an EMBL/GenBank/DDBJ whole genome shotgun (WGS) entry which is preliminary data.</text>
</comment>
<dbReference type="RefSeq" id="WP_086028557.1">
    <property type="nucleotide sequence ID" value="NZ_BJTZ01000004.1"/>
</dbReference>
<dbReference type="SUPFAM" id="SSF52540">
    <property type="entry name" value="P-loop containing nucleoside triphosphate hydrolases"/>
    <property type="match status" value="1"/>
</dbReference>
<evidence type="ECO:0000256" key="1">
    <source>
        <dbReference type="ARBA" id="ARBA00022741"/>
    </source>
</evidence>
<dbReference type="GO" id="GO:0016301">
    <property type="term" value="F:kinase activity"/>
    <property type="evidence" value="ECO:0007669"/>
    <property type="project" value="InterPro"/>
</dbReference>
<dbReference type="Proteomes" id="UP000321787">
    <property type="component" value="Unassembled WGS sequence"/>
</dbReference>
<keyword evidence="1" id="KW-0547">Nucleotide-binding</keyword>
<gene>
    <name evidence="4" type="ORF">AFI02nite_10580</name>
</gene>
<evidence type="ECO:0000313" key="4">
    <source>
        <dbReference type="EMBL" id="GEK13022.1"/>
    </source>
</evidence>
<evidence type="ECO:0000313" key="5">
    <source>
        <dbReference type="Proteomes" id="UP000321787"/>
    </source>
</evidence>